<gene>
    <name evidence="1" type="ORF">MORIYA_0242</name>
</gene>
<proteinExistence type="predicted"/>
<reference evidence="2" key="1">
    <citation type="submission" date="2018-05" db="EMBL/GenBank/DDBJ databases">
        <authorList>
            <person name="Cea G.-C."/>
            <person name="William W."/>
        </authorList>
    </citation>
    <scope>NUCLEOTIDE SEQUENCE [LARGE SCALE GENOMIC DNA]</scope>
    <source>
        <strain evidence="2">DB21MT 5</strain>
    </source>
</reference>
<dbReference type="AlphaFoldDB" id="A0A330LIN3"/>
<accession>A0A330LIN3</accession>
<sequence length="26" mass="2987">MIAHGAKDIHDSETEFEALFLKKLKD</sequence>
<name>A0A330LIN3_9GAMM</name>
<protein>
    <submittedName>
        <fullName evidence="1">Uncharacterized protein</fullName>
    </submittedName>
</protein>
<keyword evidence="2" id="KW-1185">Reference proteome</keyword>
<evidence type="ECO:0000313" key="2">
    <source>
        <dbReference type="Proteomes" id="UP000250163"/>
    </source>
</evidence>
<organism evidence="1 2">
    <name type="scientific">Moritella yayanosii</name>
    <dbReference type="NCBI Taxonomy" id="69539"/>
    <lineage>
        <taxon>Bacteria</taxon>
        <taxon>Pseudomonadati</taxon>
        <taxon>Pseudomonadota</taxon>
        <taxon>Gammaproteobacteria</taxon>
        <taxon>Alteromonadales</taxon>
        <taxon>Moritellaceae</taxon>
        <taxon>Moritella</taxon>
    </lineage>
</organism>
<dbReference type="Proteomes" id="UP000250163">
    <property type="component" value="Chromosome MORIYA"/>
</dbReference>
<evidence type="ECO:0000313" key="1">
    <source>
        <dbReference type="EMBL" id="SQD76720.1"/>
    </source>
</evidence>
<dbReference type="EMBL" id="LS483250">
    <property type="protein sequence ID" value="SQD76720.1"/>
    <property type="molecule type" value="Genomic_DNA"/>
</dbReference>
<dbReference type="KEGG" id="mya:MORIYA_0242"/>